<reference evidence="2" key="1">
    <citation type="submission" date="2012-02" db="EMBL/GenBank/DDBJ databases">
        <title>Complete sequence of plasmid of Methanomethylovorans hollandica DSM 15978.</title>
        <authorList>
            <person name="Lucas S."/>
            <person name="Copeland A."/>
            <person name="Lapidus A."/>
            <person name="Glavina del Rio T."/>
            <person name="Dalin E."/>
            <person name="Tice H."/>
            <person name="Bruce D."/>
            <person name="Goodwin L."/>
            <person name="Pitluck S."/>
            <person name="Peters L."/>
            <person name="Mikhailova N."/>
            <person name="Held B."/>
            <person name="Kyrpides N."/>
            <person name="Mavromatis K."/>
            <person name="Ivanova N."/>
            <person name="Brettin T."/>
            <person name="Detter J.C."/>
            <person name="Han C."/>
            <person name="Larimer F."/>
            <person name="Land M."/>
            <person name="Hauser L."/>
            <person name="Markowitz V."/>
            <person name="Cheng J.-F."/>
            <person name="Hugenholtz P."/>
            <person name="Woyke T."/>
            <person name="Wu D."/>
            <person name="Spring S."/>
            <person name="Schroeder M."/>
            <person name="Brambilla E."/>
            <person name="Klenk H.-P."/>
            <person name="Eisen J.A."/>
        </authorList>
    </citation>
    <scope>NUCLEOTIDE SEQUENCE [LARGE SCALE GENOMIC DNA]</scope>
    <source>
        <strain evidence="2">DSM 15978 / NBRC 107637 / DMS1</strain>
        <plasmid evidence="2">Plasmid pMETHO01</plasmid>
    </source>
</reference>
<accession>L0L0H7</accession>
<geneLocation type="plasmid" evidence="1 2">
    <name>pMETHO01</name>
</geneLocation>
<dbReference type="Proteomes" id="UP000010866">
    <property type="component" value="Plasmid pMETHO01"/>
</dbReference>
<dbReference type="AlphaFoldDB" id="L0L0H7"/>
<dbReference type="HOGENOM" id="CLU_2152624_0_0_2"/>
<protein>
    <submittedName>
        <fullName evidence="1">Uncharacterized protein</fullName>
    </submittedName>
</protein>
<keyword evidence="1" id="KW-0614">Plasmid</keyword>
<dbReference type="KEGG" id="mhz:Metho_2696"/>
<evidence type="ECO:0000313" key="2">
    <source>
        <dbReference type="Proteomes" id="UP000010866"/>
    </source>
</evidence>
<name>L0L0H7_METHD</name>
<evidence type="ECO:0000313" key="1">
    <source>
        <dbReference type="EMBL" id="AGB50826.1"/>
    </source>
</evidence>
<organism evidence="1 2">
    <name type="scientific">Methanomethylovorans hollandica (strain DSM 15978 / NBRC 107637 / DMS1)</name>
    <dbReference type="NCBI Taxonomy" id="867904"/>
    <lineage>
        <taxon>Archaea</taxon>
        <taxon>Methanobacteriati</taxon>
        <taxon>Methanobacteriota</taxon>
        <taxon>Stenosarchaea group</taxon>
        <taxon>Methanomicrobia</taxon>
        <taxon>Methanosarcinales</taxon>
        <taxon>Methanosarcinaceae</taxon>
        <taxon>Methanomethylovorans</taxon>
    </lineage>
</organism>
<sequence>MELTSSQIIELINSNVLPNDIKHSFIYWYKKIIRQGEDIRIGPQIITMPFEGMIVFVDLAPHANWAHPCLYLLINIRSLDVKIIEASFPLSIEQSDDNYTIILRFGQILSN</sequence>
<proteinExistence type="predicted"/>
<dbReference type="EMBL" id="CP003363">
    <property type="protein sequence ID" value="AGB50826.1"/>
    <property type="molecule type" value="Genomic_DNA"/>
</dbReference>
<gene>
    <name evidence="1" type="ordered locus">Metho_2696</name>
</gene>
<keyword evidence="2" id="KW-1185">Reference proteome</keyword>